<proteinExistence type="predicted"/>
<keyword evidence="3" id="KW-0812">Transmembrane</keyword>
<dbReference type="InterPro" id="IPR007060">
    <property type="entry name" value="FtsL/DivIC"/>
</dbReference>
<organism evidence="4 5">
    <name type="scientific">Jonesia denitrificans (strain ATCC 14870 / DSM 20603 / BCRC 15368 / CIP 55.134 / JCM 11481 / NBRC 15587 / NCTC 10816 / Prevot 55134)</name>
    <name type="common">Listeria denitrificans</name>
    <dbReference type="NCBI Taxonomy" id="471856"/>
    <lineage>
        <taxon>Bacteria</taxon>
        <taxon>Bacillati</taxon>
        <taxon>Actinomycetota</taxon>
        <taxon>Actinomycetes</taxon>
        <taxon>Micrococcales</taxon>
        <taxon>Jonesiaceae</taxon>
        <taxon>Jonesia</taxon>
    </lineage>
</organism>
<feature type="region of interest" description="Disordered" evidence="2">
    <location>
        <begin position="141"/>
        <end position="192"/>
    </location>
</feature>
<keyword evidence="3" id="KW-0472">Membrane</keyword>
<sequence>MAPRSQQTRGQSSSYRTTGRASGLLHTGTSRLVVLSLVILVCVSLLVPVVRNYMKQYNQLAELDEQITAQQTTNAELTNELRRWEDDNFVIAQARERLTFVFPGETPYRVMDSERAAIERERERQPTIKPAMKKPWYGTLWESIEDAGNGTPGDATEDQAPRDDSVAPDNDVTDNGETKPTDGAENPTDGGQ</sequence>
<dbReference type="STRING" id="471856.Jden_1922"/>
<keyword evidence="5" id="KW-1185">Reference proteome</keyword>
<dbReference type="Proteomes" id="UP000000628">
    <property type="component" value="Chromosome"/>
</dbReference>
<dbReference type="EMBL" id="CP001706">
    <property type="protein sequence ID" value="ACV09565.1"/>
    <property type="molecule type" value="Genomic_DNA"/>
</dbReference>
<gene>
    <name evidence="4" type="ordered locus">Jden_1922</name>
</gene>
<dbReference type="Pfam" id="PF04977">
    <property type="entry name" value="DivIC"/>
    <property type="match status" value="1"/>
</dbReference>
<evidence type="ECO:0000256" key="1">
    <source>
        <dbReference type="SAM" id="Coils"/>
    </source>
</evidence>
<dbReference type="KEGG" id="jde:Jden_1922"/>
<name>C7R007_JONDD</name>
<protein>
    <submittedName>
        <fullName evidence="4">Septum formation initiator</fullName>
    </submittedName>
</protein>
<reference evidence="4 5" key="1">
    <citation type="journal article" date="2009" name="Stand. Genomic Sci.">
        <title>Complete genome sequence of Jonesia denitrificans type strain (Prevot 55134).</title>
        <authorList>
            <person name="Pukall R."/>
            <person name="Gehrich-Schroter G."/>
            <person name="Lapidus A."/>
            <person name="Nolan M."/>
            <person name="Glavina Del Rio T."/>
            <person name="Lucas S."/>
            <person name="Chen F."/>
            <person name="Tice H."/>
            <person name="Pitluck S."/>
            <person name="Cheng J.F."/>
            <person name="Copeland A."/>
            <person name="Saunders E."/>
            <person name="Brettin T."/>
            <person name="Detter J.C."/>
            <person name="Bruce D."/>
            <person name="Goodwin L."/>
            <person name="Pati A."/>
            <person name="Ivanova N."/>
            <person name="Mavromatis K."/>
            <person name="Ovchinnikova G."/>
            <person name="Chen A."/>
            <person name="Palaniappan K."/>
            <person name="Land M."/>
            <person name="Hauser L."/>
            <person name="Chang Y.J."/>
            <person name="Jeffries C.D."/>
            <person name="Chain P."/>
            <person name="Goker M."/>
            <person name="Bristow J."/>
            <person name="Eisen J.A."/>
            <person name="Markowitz V."/>
            <person name="Hugenholtz P."/>
            <person name="Kyrpides N.C."/>
            <person name="Klenk H.P."/>
            <person name="Han C."/>
        </authorList>
    </citation>
    <scope>NUCLEOTIDE SEQUENCE [LARGE SCALE GENOMIC DNA]</scope>
    <source>
        <strain evidence="5">ATCC 14870 / DSM 20603 / BCRC 15368 / CIP 55.134 / JCM 11481 / NBRC 15587 / NCTC 10816 / Prevot 55134</strain>
    </source>
</reference>
<feature type="compositionally biased region" description="Polar residues" evidence="2">
    <location>
        <begin position="1"/>
        <end position="20"/>
    </location>
</feature>
<keyword evidence="3" id="KW-1133">Transmembrane helix</keyword>
<feature type="transmembrane region" description="Helical" evidence="3">
    <location>
        <begin position="32"/>
        <end position="50"/>
    </location>
</feature>
<accession>C7R007</accession>
<feature type="coiled-coil region" evidence="1">
    <location>
        <begin position="60"/>
        <end position="87"/>
    </location>
</feature>
<evidence type="ECO:0000256" key="3">
    <source>
        <dbReference type="SAM" id="Phobius"/>
    </source>
</evidence>
<feature type="region of interest" description="Disordered" evidence="2">
    <location>
        <begin position="1"/>
        <end position="21"/>
    </location>
</feature>
<dbReference type="eggNOG" id="COG2919">
    <property type="taxonomic scope" value="Bacteria"/>
</dbReference>
<evidence type="ECO:0000256" key="2">
    <source>
        <dbReference type="SAM" id="MobiDB-lite"/>
    </source>
</evidence>
<evidence type="ECO:0000313" key="5">
    <source>
        <dbReference type="Proteomes" id="UP000000628"/>
    </source>
</evidence>
<evidence type="ECO:0000313" key="4">
    <source>
        <dbReference type="EMBL" id="ACV09565.1"/>
    </source>
</evidence>
<dbReference type="HOGENOM" id="CLU_085342_4_1_11"/>
<keyword evidence="1" id="KW-0175">Coiled coil</keyword>
<dbReference type="AlphaFoldDB" id="C7R007"/>